<dbReference type="InterPro" id="IPR015896">
    <property type="entry name" value="4pyrrol_synth_GluRdtase_dimer"/>
</dbReference>
<gene>
    <name evidence="8 18" type="primary">hemA</name>
    <name evidence="18" type="ORF">GcLGCM259_1921</name>
</gene>
<dbReference type="SUPFAM" id="SSF69742">
    <property type="entry name" value="Glutamyl tRNA-reductase catalytic, N-terminal domain"/>
    <property type="match status" value="1"/>
</dbReference>
<evidence type="ECO:0000256" key="14">
    <source>
        <dbReference type="SAM" id="MobiDB-lite"/>
    </source>
</evidence>
<dbReference type="RefSeq" id="WP_138926514.1">
    <property type="nucleotide sequence ID" value="NZ_CP034412.1"/>
</dbReference>
<dbReference type="Proteomes" id="UP000307000">
    <property type="component" value="Chromosome"/>
</dbReference>
<dbReference type="SUPFAM" id="SSF51735">
    <property type="entry name" value="NAD(P)-binding Rossmann-fold domains"/>
    <property type="match status" value="1"/>
</dbReference>
<keyword evidence="6 8" id="KW-0627">Porphyrin biosynthesis</keyword>
<evidence type="ECO:0000256" key="9">
    <source>
        <dbReference type="PIRSR" id="PIRSR000445-1"/>
    </source>
</evidence>
<evidence type="ECO:0000256" key="4">
    <source>
        <dbReference type="ARBA" id="ARBA00022857"/>
    </source>
</evidence>
<dbReference type="EMBL" id="CP034412">
    <property type="protein sequence ID" value="QCY47636.1"/>
    <property type="molecule type" value="Genomic_DNA"/>
</dbReference>
<comment type="miscellaneous">
    <text evidence="8">During catalysis, the active site Cys acts as a nucleophile attacking the alpha-carbonyl group of tRNA-bound glutamate with the formation of a thioester intermediate between enzyme and glutamate, and the concomitant release of tRNA(Glu). The thioester intermediate is finally reduced by direct hydride transfer from NADPH, to form the product GSA.</text>
</comment>
<evidence type="ECO:0000313" key="19">
    <source>
        <dbReference type="Proteomes" id="UP000307000"/>
    </source>
</evidence>
<dbReference type="PANTHER" id="PTHR43013">
    <property type="entry name" value="GLUTAMYL-TRNA REDUCTASE"/>
    <property type="match status" value="1"/>
</dbReference>
<comment type="pathway">
    <text evidence="1 8 13">Porphyrin-containing compound metabolism; protoporphyrin-IX biosynthesis; 5-aminolevulinate from L-glutamyl-tRNA(Glu): step 1/2.</text>
</comment>
<evidence type="ECO:0000256" key="3">
    <source>
        <dbReference type="ARBA" id="ARBA00012970"/>
    </source>
</evidence>
<evidence type="ECO:0000256" key="8">
    <source>
        <dbReference type="HAMAP-Rule" id="MF_00087"/>
    </source>
</evidence>
<dbReference type="InterPro" id="IPR015895">
    <property type="entry name" value="4pyrrol_synth_GluRdtase_N"/>
</dbReference>
<feature type="binding site" evidence="8 10">
    <location>
        <begin position="47"/>
        <end position="50"/>
    </location>
    <ligand>
        <name>substrate</name>
    </ligand>
</feature>
<evidence type="ECO:0000256" key="2">
    <source>
        <dbReference type="ARBA" id="ARBA00005916"/>
    </source>
</evidence>
<dbReference type="GO" id="GO:0019353">
    <property type="term" value="P:protoporphyrinogen IX biosynthetic process from glutamate"/>
    <property type="evidence" value="ECO:0007669"/>
    <property type="project" value="TreeGrafter"/>
</dbReference>
<evidence type="ECO:0000256" key="7">
    <source>
        <dbReference type="ARBA" id="ARBA00047464"/>
    </source>
</evidence>
<accession>A0A5B7WU54</accession>
<evidence type="ECO:0000256" key="10">
    <source>
        <dbReference type="PIRSR" id="PIRSR000445-2"/>
    </source>
</evidence>
<comment type="catalytic activity">
    <reaction evidence="7 8 13">
        <text>(S)-4-amino-5-oxopentanoate + tRNA(Glu) + NADP(+) = L-glutamyl-tRNA(Glu) + NADPH + H(+)</text>
        <dbReference type="Rhea" id="RHEA:12344"/>
        <dbReference type="Rhea" id="RHEA-COMP:9663"/>
        <dbReference type="Rhea" id="RHEA-COMP:9680"/>
        <dbReference type="ChEBI" id="CHEBI:15378"/>
        <dbReference type="ChEBI" id="CHEBI:57501"/>
        <dbReference type="ChEBI" id="CHEBI:57783"/>
        <dbReference type="ChEBI" id="CHEBI:58349"/>
        <dbReference type="ChEBI" id="CHEBI:78442"/>
        <dbReference type="ChEBI" id="CHEBI:78520"/>
        <dbReference type="EC" id="1.2.1.70"/>
    </reaction>
</comment>
<sequence>MVYLSLVASHSQLDLETVAQLSAAATELAPATLQACDNINGTVVLSTCNRFEIYADVASPLSAATELVHQLSSHSGVPAHLLDSKLLRFEGRAVIDHLFSVGAGLDSAVVGEREIAGQVRRALTQAQQQKTTTGNLTRLFESATRAAKDVGSQTALGAQGKSVVSVALDLADDLMQANRSWQDQEVVLFGTGAYAGVTLALLRERGVKHIKVYSTSGRAADFAQKRGVQAISTEELEQALRQADVLVGCSGSGTQLAAARLAALRVPRHPLIAIDMALTHDFDPALAELSDVELITLESVRMAAPDEQSLAVYEARKIVARSAEEFDASQRERDADQAIVALRRHTQQVLEAEVAKVRSQHGCTAAANEVELAMRRMMRQLLHVPTVRARELAAEGRTEEYVQALNTLYGLELPQAGAPAPAAQPTPSPAVQPASCPLQQDTRSA</sequence>
<feature type="domain" description="Glutamyl-tRNA reductase N-terminal" evidence="17">
    <location>
        <begin position="8"/>
        <end position="154"/>
    </location>
</feature>
<evidence type="ECO:0000256" key="11">
    <source>
        <dbReference type="PIRSR" id="PIRSR000445-3"/>
    </source>
</evidence>
<dbReference type="InterPro" id="IPR036343">
    <property type="entry name" value="GluRdtase_N_sf"/>
</dbReference>
<dbReference type="Pfam" id="PF00745">
    <property type="entry name" value="GlutR_dimer"/>
    <property type="match status" value="1"/>
</dbReference>
<dbReference type="Pfam" id="PF05201">
    <property type="entry name" value="GlutR_N"/>
    <property type="match status" value="1"/>
</dbReference>
<evidence type="ECO:0000256" key="12">
    <source>
        <dbReference type="PIRSR" id="PIRSR000445-4"/>
    </source>
</evidence>
<dbReference type="EC" id="1.2.1.70" evidence="3 8"/>
<feature type="binding site" evidence="8 11">
    <location>
        <begin position="190"/>
        <end position="195"/>
    </location>
    <ligand>
        <name>NADP(+)</name>
        <dbReference type="ChEBI" id="CHEBI:58349"/>
    </ligand>
</feature>
<feature type="binding site" evidence="8 10">
    <location>
        <position position="107"/>
    </location>
    <ligand>
        <name>substrate</name>
    </ligand>
</feature>
<protein>
    <recommendedName>
        <fullName evidence="3 8">Glutamyl-tRNA reductase</fullName>
        <shortName evidence="8">GluTR</shortName>
        <ecNumber evidence="3 8">1.2.1.70</ecNumber>
    </recommendedName>
</protein>
<dbReference type="UniPathway" id="UPA00251">
    <property type="reaction ID" value="UER00316"/>
</dbReference>
<name>A0A5B7WU54_9MICC</name>
<dbReference type="AlphaFoldDB" id="A0A5B7WU54"/>
<organism evidence="18 19">
    <name type="scientific">Glutamicibacter creatinolyticus</name>
    <dbReference type="NCBI Taxonomy" id="162496"/>
    <lineage>
        <taxon>Bacteria</taxon>
        <taxon>Bacillati</taxon>
        <taxon>Actinomycetota</taxon>
        <taxon>Actinomycetes</taxon>
        <taxon>Micrococcales</taxon>
        <taxon>Micrococcaceae</taxon>
        <taxon>Glutamicibacter</taxon>
    </lineage>
</organism>
<comment type="function">
    <text evidence="8">Catalyzes the NADPH-dependent reduction of glutamyl-tRNA(Glu) to glutamate 1-semialdehyde (GSA).</text>
</comment>
<dbReference type="PIRSF" id="PIRSF000445">
    <property type="entry name" value="4pyrrol_synth_GluRdtase"/>
    <property type="match status" value="1"/>
</dbReference>
<proteinExistence type="inferred from homology"/>
<dbReference type="KEGG" id="gcr:GcLGCM259_1921"/>
<evidence type="ECO:0000256" key="1">
    <source>
        <dbReference type="ARBA" id="ARBA00005059"/>
    </source>
</evidence>
<reference evidence="18 19" key="1">
    <citation type="submission" date="2018-12" db="EMBL/GenBank/DDBJ databases">
        <title>Complete Genome Sequence of Glutamicibacter creatinolyticus strain LGCM259,isolated from an abscess of a 12-year-old mare in Italy.</title>
        <authorList>
            <person name="Santos R.G."/>
            <person name="Silva A.L."/>
            <person name="Seyffert N."/>
            <person name="Castro T.L.P."/>
            <person name="Attili A.R."/>
            <person name="Rifici C."/>
            <person name="Mazzullo G."/>
            <person name="Brenig B."/>
            <person name="Venanzi F."/>
            <person name="Azevedo V."/>
        </authorList>
    </citation>
    <scope>NUCLEOTIDE SEQUENCE [LARGE SCALE GENOMIC DNA]</scope>
    <source>
        <strain evidence="18 19">LGCM 259</strain>
    </source>
</reference>
<dbReference type="Gene3D" id="3.40.50.720">
    <property type="entry name" value="NAD(P)-binding Rossmann-like Domain"/>
    <property type="match status" value="1"/>
</dbReference>
<feature type="site" description="Important for activity" evidence="8 12">
    <location>
        <position position="97"/>
    </location>
</feature>
<feature type="domain" description="Tetrapyrrole biosynthesis glutamyl-tRNA reductase dimerisation" evidence="15">
    <location>
        <begin position="314"/>
        <end position="411"/>
    </location>
</feature>
<dbReference type="HAMAP" id="MF_00087">
    <property type="entry name" value="Glu_tRNA_reductase"/>
    <property type="match status" value="1"/>
</dbReference>
<dbReference type="SUPFAM" id="SSF69075">
    <property type="entry name" value="Glutamyl tRNA-reductase dimerization domain"/>
    <property type="match status" value="1"/>
</dbReference>
<dbReference type="PANTHER" id="PTHR43013:SF1">
    <property type="entry name" value="GLUTAMYL-TRNA REDUCTASE"/>
    <property type="match status" value="1"/>
</dbReference>
<feature type="binding site" evidence="8 10">
    <location>
        <begin position="112"/>
        <end position="114"/>
    </location>
    <ligand>
        <name>substrate</name>
    </ligand>
</feature>
<feature type="binding site" evidence="8 10">
    <location>
        <position position="118"/>
    </location>
    <ligand>
        <name>substrate</name>
    </ligand>
</feature>
<dbReference type="GO" id="GO:0008883">
    <property type="term" value="F:glutamyl-tRNA reductase activity"/>
    <property type="evidence" value="ECO:0007669"/>
    <property type="project" value="UniProtKB-UniRule"/>
</dbReference>
<feature type="domain" description="Quinate/shikimate 5-dehydrogenase/glutamyl-tRNA reductase" evidence="16">
    <location>
        <begin position="179"/>
        <end position="300"/>
    </location>
</feature>
<keyword evidence="4 8" id="KW-0521">NADP</keyword>
<dbReference type="InterPro" id="IPR000343">
    <property type="entry name" value="4pyrrol_synth_GluRdtase"/>
</dbReference>
<comment type="similarity">
    <text evidence="2 8 13">Belongs to the glutamyl-tRNA reductase family.</text>
</comment>
<dbReference type="InterPro" id="IPR036291">
    <property type="entry name" value="NAD(P)-bd_dom_sf"/>
</dbReference>
<keyword evidence="19" id="KW-1185">Reference proteome</keyword>
<feature type="active site" description="Nucleophile" evidence="8 9">
    <location>
        <position position="48"/>
    </location>
</feature>
<feature type="region of interest" description="Disordered" evidence="14">
    <location>
        <begin position="416"/>
        <end position="445"/>
    </location>
</feature>
<dbReference type="InterPro" id="IPR036453">
    <property type="entry name" value="GluRdtase_dimer_dom_sf"/>
</dbReference>
<dbReference type="InterPro" id="IPR018214">
    <property type="entry name" value="GluRdtase_CS"/>
</dbReference>
<evidence type="ECO:0000256" key="13">
    <source>
        <dbReference type="RuleBase" id="RU000584"/>
    </source>
</evidence>
<dbReference type="NCBIfam" id="TIGR01035">
    <property type="entry name" value="hemA"/>
    <property type="match status" value="1"/>
</dbReference>
<evidence type="ECO:0000313" key="18">
    <source>
        <dbReference type="EMBL" id="QCY47636.1"/>
    </source>
</evidence>
<evidence type="ECO:0000259" key="15">
    <source>
        <dbReference type="Pfam" id="PF00745"/>
    </source>
</evidence>
<dbReference type="InterPro" id="IPR006151">
    <property type="entry name" value="Shikm_DH/Glu-tRNA_Rdtase"/>
</dbReference>
<dbReference type="GO" id="GO:0050661">
    <property type="term" value="F:NADP binding"/>
    <property type="evidence" value="ECO:0007669"/>
    <property type="project" value="InterPro"/>
</dbReference>
<dbReference type="Gene3D" id="3.30.460.30">
    <property type="entry name" value="Glutamyl-tRNA reductase, N-terminal domain"/>
    <property type="match status" value="1"/>
</dbReference>
<evidence type="ECO:0000256" key="6">
    <source>
        <dbReference type="ARBA" id="ARBA00023244"/>
    </source>
</evidence>
<evidence type="ECO:0000259" key="17">
    <source>
        <dbReference type="Pfam" id="PF05201"/>
    </source>
</evidence>
<comment type="domain">
    <text evidence="8">Possesses an unusual extended V-shaped dimeric structure with each monomer consisting of three distinct domains arranged along a curved 'spinal' alpha-helix. The N-terminal catalytic domain specifically recognizes the glutamate moiety of the substrate. The second domain is the NADPH-binding domain, and the third C-terminal domain is responsible for dimerization.</text>
</comment>
<dbReference type="PROSITE" id="PS00747">
    <property type="entry name" value="GLUTR"/>
    <property type="match status" value="1"/>
</dbReference>
<keyword evidence="5 8" id="KW-0560">Oxidoreductase</keyword>
<comment type="subunit">
    <text evidence="8">Homodimer.</text>
</comment>
<evidence type="ECO:0000259" key="16">
    <source>
        <dbReference type="Pfam" id="PF01488"/>
    </source>
</evidence>
<evidence type="ECO:0000256" key="5">
    <source>
        <dbReference type="ARBA" id="ARBA00023002"/>
    </source>
</evidence>
<dbReference type="Pfam" id="PF01488">
    <property type="entry name" value="Shikimate_DH"/>
    <property type="match status" value="1"/>
</dbReference>
<dbReference type="NCBIfam" id="NF000750">
    <property type="entry name" value="PRK00045.3-4"/>
    <property type="match status" value="1"/>
</dbReference>